<protein>
    <submittedName>
        <fullName evidence="2">AzlD domain-containing protein</fullName>
    </submittedName>
</protein>
<dbReference type="EMBL" id="WNJO01000022">
    <property type="protein sequence ID" value="MTV83265.1"/>
    <property type="molecule type" value="Genomic_DNA"/>
</dbReference>
<keyword evidence="1" id="KW-0472">Membrane</keyword>
<gene>
    <name evidence="2" type="ORF">GM612_11605</name>
</gene>
<organism evidence="2 3">
    <name type="scientific">Secundilactobacillus folii</name>
    <dbReference type="NCBI Taxonomy" id="2678357"/>
    <lineage>
        <taxon>Bacteria</taxon>
        <taxon>Bacillati</taxon>
        <taxon>Bacillota</taxon>
        <taxon>Bacilli</taxon>
        <taxon>Lactobacillales</taxon>
        <taxon>Lactobacillaceae</taxon>
        <taxon>Secundilactobacillus</taxon>
    </lineage>
</organism>
<dbReference type="Pfam" id="PF05437">
    <property type="entry name" value="AzlD"/>
    <property type="match status" value="1"/>
</dbReference>
<keyword evidence="3" id="KW-1185">Reference proteome</keyword>
<keyword evidence="1" id="KW-0812">Transmembrane</keyword>
<evidence type="ECO:0000313" key="3">
    <source>
        <dbReference type="Proteomes" id="UP000466388"/>
    </source>
</evidence>
<keyword evidence="1" id="KW-1133">Transmembrane helix</keyword>
<sequence>MALNSYVLLVIVSTCLVTWASRVIPFILLKRFKLSKLVVSFLGFVPICIMTALWMQSLFVQHLGQLPDLNVPNVLASIPTLLSAVLTKNLLVIVIVGVVSLGVLNLIL</sequence>
<evidence type="ECO:0000313" key="2">
    <source>
        <dbReference type="EMBL" id="MTV83265.1"/>
    </source>
</evidence>
<proteinExistence type="predicted"/>
<accession>A0A7X3C2W4</accession>
<feature type="transmembrane region" description="Helical" evidence="1">
    <location>
        <begin position="80"/>
        <end position="107"/>
    </location>
</feature>
<dbReference type="InterPro" id="IPR008407">
    <property type="entry name" value="Brnchd-chn_aa_trnsp_AzlD"/>
</dbReference>
<dbReference type="AlphaFoldDB" id="A0A7X3C2W4"/>
<reference evidence="2 3" key="1">
    <citation type="submission" date="2019-11" db="EMBL/GenBank/DDBJ databases">
        <title>Lactobacillus sp. nov. CRM56-3, isolated from fermented tea leaves.</title>
        <authorList>
            <person name="Phuengjayaem S."/>
            <person name="Tanasupawat S."/>
        </authorList>
    </citation>
    <scope>NUCLEOTIDE SEQUENCE [LARGE SCALE GENOMIC DNA]</scope>
    <source>
        <strain evidence="2 3">CRM56-3</strain>
    </source>
</reference>
<evidence type="ECO:0000256" key="1">
    <source>
        <dbReference type="SAM" id="Phobius"/>
    </source>
</evidence>
<feature type="transmembrane region" description="Helical" evidence="1">
    <location>
        <begin position="41"/>
        <end position="60"/>
    </location>
</feature>
<dbReference type="RefSeq" id="WP_155432525.1">
    <property type="nucleotide sequence ID" value="NZ_WNJO01000022.1"/>
</dbReference>
<dbReference type="Proteomes" id="UP000466388">
    <property type="component" value="Unassembled WGS sequence"/>
</dbReference>
<feature type="transmembrane region" description="Helical" evidence="1">
    <location>
        <begin position="6"/>
        <end position="29"/>
    </location>
</feature>
<comment type="caution">
    <text evidence="2">The sequence shown here is derived from an EMBL/GenBank/DDBJ whole genome shotgun (WGS) entry which is preliminary data.</text>
</comment>
<name>A0A7X3C2W4_9LACO</name>